<sequence length="100" mass="11702">MFGISMNLQLPRAFKFLRWTATAKELSLRLTTIHSKHLPPLARSPCTILHLFNLTLDDFNLRNDDPIVLTFVGDLFRRRFAEFILQVHVQQFDFVLFVLG</sequence>
<reference evidence="1" key="1">
    <citation type="submission" date="2021-05" db="EMBL/GenBank/DDBJ databases">
        <authorList>
            <person name="Alioto T."/>
            <person name="Alioto T."/>
            <person name="Gomez Garrido J."/>
        </authorList>
    </citation>
    <scope>NUCLEOTIDE SEQUENCE</scope>
</reference>
<evidence type="ECO:0000313" key="1">
    <source>
        <dbReference type="EMBL" id="CAG6509927.1"/>
    </source>
</evidence>
<organism evidence="1">
    <name type="scientific">Culex pipiens</name>
    <name type="common">House mosquito</name>
    <dbReference type="NCBI Taxonomy" id="7175"/>
    <lineage>
        <taxon>Eukaryota</taxon>
        <taxon>Metazoa</taxon>
        <taxon>Ecdysozoa</taxon>
        <taxon>Arthropoda</taxon>
        <taxon>Hexapoda</taxon>
        <taxon>Insecta</taxon>
        <taxon>Pterygota</taxon>
        <taxon>Neoptera</taxon>
        <taxon>Endopterygota</taxon>
        <taxon>Diptera</taxon>
        <taxon>Nematocera</taxon>
        <taxon>Culicoidea</taxon>
        <taxon>Culicidae</taxon>
        <taxon>Culicinae</taxon>
        <taxon>Culicini</taxon>
        <taxon>Culex</taxon>
        <taxon>Culex</taxon>
    </lineage>
</organism>
<protein>
    <submittedName>
        <fullName evidence="1">(northern house mosquito) hypothetical protein</fullName>
    </submittedName>
</protein>
<dbReference type="AlphaFoldDB" id="A0A8D8DCP1"/>
<proteinExistence type="predicted"/>
<dbReference type="EMBL" id="HBUE01266130">
    <property type="protein sequence ID" value="CAG6561331.1"/>
    <property type="molecule type" value="Transcribed_RNA"/>
</dbReference>
<dbReference type="EMBL" id="HBUE01160936">
    <property type="protein sequence ID" value="CAG6509927.1"/>
    <property type="molecule type" value="Transcribed_RNA"/>
</dbReference>
<accession>A0A8D8DCP1</accession>
<name>A0A8D8DCP1_CULPI</name>